<dbReference type="AlphaFoldDB" id="A0A0G4HF23"/>
<dbReference type="VEuPathDB" id="CryptoDB:Cvel_26799"/>
<evidence type="ECO:0000256" key="1">
    <source>
        <dbReference type="SAM" id="MobiDB-lite"/>
    </source>
</evidence>
<reference evidence="2" key="1">
    <citation type="submission" date="2014-11" db="EMBL/GenBank/DDBJ databases">
        <authorList>
            <person name="Otto D Thomas"/>
            <person name="Naeem Raeece"/>
        </authorList>
    </citation>
    <scope>NUCLEOTIDE SEQUENCE</scope>
</reference>
<organism evidence="2">
    <name type="scientific">Chromera velia CCMP2878</name>
    <dbReference type="NCBI Taxonomy" id="1169474"/>
    <lineage>
        <taxon>Eukaryota</taxon>
        <taxon>Sar</taxon>
        <taxon>Alveolata</taxon>
        <taxon>Colpodellida</taxon>
        <taxon>Chromeraceae</taxon>
        <taxon>Chromera</taxon>
    </lineage>
</organism>
<dbReference type="PhylomeDB" id="A0A0G4HF23"/>
<dbReference type="EMBL" id="CDMZ01002468">
    <property type="protein sequence ID" value="CEM42514.1"/>
    <property type="molecule type" value="Genomic_DNA"/>
</dbReference>
<accession>A0A0G4HF23</accession>
<gene>
    <name evidence="2" type="ORF">Cvel_26799</name>
</gene>
<protein>
    <recommendedName>
        <fullName evidence="3">Reverse transcriptase Ty1/copia-type domain-containing protein</fullName>
    </recommendedName>
</protein>
<proteinExistence type="predicted"/>
<evidence type="ECO:0008006" key="3">
    <source>
        <dbReference type="Google" id="ProtNLM"/>
    </source>
</evidence>
<feature type="region of interest" description="Disordered" evidence="1">
    <location>
        <begin position="149"/>
        <end position="196"/>
    </location>
</feature>
<feature type="compositionally biased region" description="Low complexity" evidence="1">
    <location>
        <begin position="152"/>
        <end position="163"/>
    </location>
</feature>
<feature type="region of interest" description="Disordered" evidence="1">
    <location>
        <begin position="271"/>
        <end position="298"/>
    </location>
</feature>
<evidence type="ECO:0000313" key="2">
    <source>
        <dbReference type="EMBL" id="CEM42514.1"/>
    </source>
</evidence>
<name>A0A0G4HF23_9ALVE</name>
<feature type="compositionally biased region" description="Basic and acidic residues" evidence="1">
    <location>
        <begin position="271"/>
        <end position="281"/>
    </location>
</feature>
<sequence>MFLYMWSPRVAALLYYNAQKHRIQVLNTHPFLVEPLHDGPLAGSPWRMVKRILETPVKGRLVSGGENVLLPSALQVSGQNLPAAHPQGVGDGSGKWRAEGIAPNPIRKQQVLRYFDFVDDRLPAKIESQVSPGPPPIGVGLSAQQQGVVNEGVPPDAGGDAPAAPHPDGVPPDDSLFGSDLLRNPQHEGGAEQGSVHSESLEALAAFDFKKGSTNIPAKEEEVREGKFNEAMRDEWLQNICGQEVFGRAVPREEAKMVMDLGWRLTWKEKEAEKGKGKEGKNGSPSPSHSPPTATKRVPKARCFGKGFRDKRKIDTFTGTPVPALIFFCMIWALACALQIFVGDVKEAFLQSTDTNAERVYARMPAWMPPIPDVCPYPDMKPKKWERVKEYAKSLLPGQIREVVRGLYGMPVSSKLFDNKWVGTTGRAGFERIELGIAVNKEKNVLINWIDDVFGLIAFGQVERVMRHLQGEMEFGKMTRLEMASYKFKYAGMDFEGDKGECRVSMSSYLEGVDIDKLFREYKIPRRGVGGTSSCKEKDFHLQEGEQPDLSLKDIYSSVIGCLGWGGRLSPFRHVWYDVLSRCGKTPTQRHLAIAVRILHKIKKDPEGLNFCRLSCSPLLKMVFFIDSSHEKDTYEGRHA</sequence>